<evidence type="ECO:0000259" key="2">
    <source>
        <dbReference type="PROSITE" id="PS50991"/>
    </source>
</evidence>
<organism evidence="3">
    <name type="scientific">marine sediment metagenome</name>
    <dbReference type="NCBI Taxonomy" id="412755"/>
    <lineage>
        <taxon>unclassified sequences</taxon>
        <taxon>metagenomes</taxon>
        <taxon>ecological metagenomes</taxon>
    </lineage>
</organism>
<name>X0TPY1_9ZZZZ</name>
<dbReference type="Gene3D" id="3.20.20.70">
    <property type="entry name" value="Aldolase class I"/>
    <property type="match status" value="1"/>
</dbReference>
<comment type="caution">
    <text evidence="3">The sequence shown here is derived from an EMBL/GenBank/DDBJ whole genome shotgun (WGS) entry which is preliminary data.</text>
</comment>
<dbReference type="AlphaFoldDB" id="X0TPY1"/>
<feature type="domain" description="Pyruvate carboxyltransferase" evidence="2">
    <location>
        <begin position="23"/>
        <end position="144"/>
    </location>
</feature>
<dbReference type="EMBL" id="BARS01015872">
    <property type="protein sequence ID" value="GAF95314.1"/>
    <property type="molecule type" value="Genomic_DNA"/>
</dbReference>
<evidence type="ECO:0000256" key="1">
    <source>
        <dbReference type="ARBA" id="ARBA00022679"/>
    </source>
</evidence>
<sequence>MSEEGFYLSQYKAALERHAPDKVWIFDTTLRDGEQMPGVTYTIDEKILIAQQLDELRVPKIEAGFPITSEGETESVEKIAALGLDAQIVALARPLKEDIDRALKCDVPYIHIFISTSDLHIETMMKTTREEVLRQTVEGIEYAK</sequence>
<dbReference type="SUPFAM" id="SSF51569">
    <property type="entry name" value="Aldolase"/>
    <property type="match status" value="1"/>
</dbReference>
<feature type="non-terminal residue" evidence="3">
    <location>
        <position position="144"/>
    </location>
</feature>
<dbReference type="PANTHER" id="PTHR42880:SF2">
    <property type="entry name" value="(R)-CITRAMALATE SYNTHASE CIMA"/>
    <property type="match status" value="1"/>
</dbReference>
<dbReference type="PROSITE" id="PS50991">
    <property type="entry name" value="PYR_CT"/>
    <property type="match status" value="1"/>
</dbReference>
<dbReference type="GO" id="GO:0046912">
    <property type="term" value="F:acyltransferase activity, acyl groups converted into alkyl on transfer"/>
    <property type="evidence" value="ECO:0007669"/>
    <property type="project" value="InterPro"/>
</dbReference>
<proteinExistence type="predicted"/>
<dbReference type="InterPro" id="IPR000891">
    <property type="entry name" value="PYR_CT"/>
</dbReference>
<evidence type="ECO:0000313" key="3">
    <source>
        <dbReference type="EMBL" id="GAF95314.1"/>
    </source>
</evidence>
<keyword evidence="1" id="KW-0808">Transferase</keyword>
<dbReference type="PANTHER" id="PTHR42880">
    <property type="entry name" value="HOMOCITRATE SYNTHASE"/>
    <property type="match status" value="1"/>
</dbReference>
<reference evidence="3" key="1">
    <citation type="journal article" date="2014" name="Front. Microbiol.">
        <title>High frequency of phylogenetically diverse reductive dehalogenase-homologous genes in deep subseafloor sedimentary metagenomes.</title>
        <authorList>
            <person name="Kawai M."/>
            <person name="Futagami T."/>
            <person name="Toyoda A."/>
            <person name="Takaki Y."/>
            <person name="Nishi S."/>
            <person name="Hori S."/>
            <person name="Arai W."/>
            <person name="Tsubouchi T."/>
            <person name="Morono Y."/>
            <person name="Uchiyama I."/>
            <person name="Ito T."/>
            <person name="Fujiyama A."/>
            <person name="Inagaki F."/>
            <person name="Takami H."/>
        </authorList>
    </citation>
    <scope>NUCLEOTIDE SEQUENCE</scope>
    <source>
        <strain evidence="3">Expedition CK06-06</strain>
    </source>
</reference>
<dbReference type="PROSITE" id="PS00815">
    <property type="entry name" value="AIPM_HOMOCIT_SYNTH_1"/>
    <property type="match status" value="1"/>
</dbReference>
<accession>X0TPY1</accession>
<gene>
    <name evidence="3" type="ORF">S01H1_26200</name>
</gene>
<protein>
    <recommendedName>
        <fullName evidence="2">Pyruvate carboxyltransferase domain-containing protein</fullName>
    </recommendedName>
</protein>
<dbReference type="GO" id="GO:0019752">
    <property type="term" value="P:carboxylic acid metabolic process"/>
    <property type="evidence" value="ECO:0007669"/>
    <property type="project" value="InterPro"/>
</dbReference>
<dbReference type="InterPro" id="IPR013785">
    <property type="entry name" value="Aldolase_TIM"/>
</dbReference>
<dbReference type="Pfam" id="PF00682">
    <property type="entry name" value="HMGL-like"/>
    <property type="match status" value="1"/>
</dbReference>
<dbReference type="InterPro" id="IPR002034">
    <property type="entry name" value="AIPM/Hcit_synth_CS"/>
</dbReference>